<dbReference type="Proteomes" id="UP000298213">
    <property type="component" value="Unassembled WGS sequence"/>
</dbReference>
<accession>A0A4Y8ZMV7</accession>
<gene>
    <name evidence="1" type="ORF">E2493_15815</name>
</gene>
<proteinExistence type="predicted"/>
<dbReference type="AlphaFoldDB" id="A0A4Y8ZMV7"/>
<comment type="caution">
    <text evidence="1">The sequence shown here is derived from an EMBL/GenBank/DDBJ whole genome shotgun (WGS) entry which is preliminary data.</text>
</comment>
<organism evidence="1 2">
    <name type="scientific">Sphingomonas parva</name>
    <dbReference type="NCBI Taxonomy" id="2555898"/>
    <lineage>
        <taxon>Bacteria</taxon>
        <taxon>Pseudomonadati</taxon>
        <taxon>Pseudomonadota</taxon>
        <taxon>Alphaproteobacteria</taxon>
        <taxon>Sphingomonadales</taxon>
        <taxon>Sphingomonadaceae</taxon>
        <taxon>Sphingomonas</taxon>
    </lineage>
</organism>
<keyword evidence="2" id="KW-1185">Reference proteome</keyword>
<sequence>MIFATALFAWLTLAGTPDAREEAIRSTQGDVEGYAYDTNVGLRRNGVTWGIVDAVGAGRCRTKFLLEEDHAVTVDWSAVTGVRGVKYEVELLARKPADTVAFELDLEDQARNFGEVFAYLVDACRG</sequence>
<evidence type="ECO:0000313" key="1">
    <source>
        <dbReference type="EMBL" id="TFI57330.1"/>
    </source>
</evidence>
<protein>
    <submittedName>
        <fullName evidence="1">Uncharacterized protein</fullName>
    </submittedName>
</protein>
<name>A0A4Y8ZMV7_9SPHN</name>
<evidence type="ECO:0000313" key="2">
    <source>
        <dbReference type="Proteomes" id="UP000298213"/>
    </source>
</evidence>
<dbReference type="RefSeq" id="WP_135088528.1">
    <property type="nucleotide sequence ID" value="NZ_SPDV01000033.1"/>
</dbReference>
<dbReference type="EMBL" id="SPDV01000033">
    <property type="protein sequence ID" value="TFI57330.1"/>
    <property type="molecule type" value="Genomic_DNA"/>
</dbReference>
<reference evidence="1 2" key="1">
    <citation type="submission" date="2019-03" db="EMBL/GenBank/DDBJ databases">
        <title>Genome sequence of Sphingomonas sp. 17J27-24.</title>
        <authorList>
            <person name="Kim M."/>
            <person name="Maeng S."/>
            <person name="Sathiyaraj S."/>
        </authorList>
    </citation>
    <scope>NUCLEOTIDE SEQUENCE [LARGE SCALE GENOMIC DNA]</scope>
    <source>
        <strain evidence="1 2">17J27-24</strain>
    </source>
</reference>